<dbReference type="Proteomes" id="UP000644875">
    <property type="component" value="Unassembled WGS sequence"/>
</dbReference>
<evidence type="ECO:0000313" key="1">
    <source>
        <dbReference type="EMBL" id="MBJ8349724.1"/>
    </source>
</evidence>
<name>A0A934UDI9_9STRE</name>
<protein>
    <submittedName>
        <fullName evidence="1">Uncharacterized protein</fullName>
    </submittedName>
</protein>
<sequence length="107" mass="11954">MTTSYKEKSIALVTSLEKEIATMAITSELKQNALKTIQEFLDSRHSKEEGEAVVASKLRRFVTVFGRHLMPGGIVLSKEGSELWHHIQALNSSFETTSKIQPFAFKG</sequence>
<gene>
    <name evidence="1" type="ORF">JHK64_03630</name>
</gene>
<comment type="caution">
    <text evidence="1">The sequence shown here is derived from an EMBL/GenBank/DDBJ whole genome shotgun (WGS) entry which is preliminary data.</text>
</comment>
<dbReference type="AlphaFoldDB" id="A0A934UDI9"/>
<accession>A0A934UDI9</accession>
<evidence type="ECO:0000313" key="2">
    <source>
        <dbReference type="Proteomes" id="UP000644875"/>
    </source>
</evidence>
<organism evidence="1 2">
    <name type="scientific">Streptococcus zalophi</name>
    <dbReference type="NCBI Taxonomy" id="640031"/>
    <lineage>
        <taxon>Bacteria</taxon>
        <taxon>Bacillati</taxon>
        <taxon>Bacillota</taxon>
        <taxon>Bacilli</taxon>
        <taxon>Lactobacillales</taxon>
        <taxon>Streptococcaceae</taxon>
        <taxon>Streptococcus</taxon>
    </lineage>
</organism>
<proteinExistence type="predicted"/>
<reference evidence="1 2" key="1">
    <citation type="journal article" date="2021" name="Int. J. Syst. Evol. Microbiol.">
        <title>Streptococcus vicugnae sp. nov., isolated from faeces of alpacas (Vicugna pacos) and cattle (Bos taurus), Streptococcus zalophi sp. nov., and Streptococcus pacificus sp. nov., isolated from respiratory tract of California sea lions (Zalophus californianus).</title>
        <authorList>
            <person name="Volokhov D.V."/>
            <person name="Zagorodnyaya T.A."/>
            <person name="Shen Z."/>
            <person name="Blom J."/>
            <person name="Furtak V.A."/>
            <person name="Eisenberg T."/>
            <person name="Fan P."/>
            <person name="Jeong K.C."/>
            <person name="Gao Y."/>
            <person name="Zhang S."/>
            <person name="Amselle M."/>
        </authorList>
    </citation>
    <scope>NUCLEOTIDE SEQUENCE [LARGE SCALE GENOMIC DNA]</scope>
    <source>
        <strain evidence="2">CSL7508-lung</strain>
    </source>
</reference>
<keyword evidence="2" id="KW-1185">Reference proteome</keyword>
<dbReference type="RefSeq" id="WP_199567647.1">
    <property type="nucleotide sequence ID" value="NZ_JAENBP010000003.1"/>
</dbReference>
<dbReference type="EMBL" id="JAENBP010000003">
    <property type="protein sequence ID" value="MBJ8349724.1"/>
    <property type="molecule type" value="Genomic_DNA"/>
</dbReference>